<organism evidence="1 2">
    <name type="scientific">Legionella cardiaca</name>
    <dbReference type="NCBI Taxonomy" id="1071983"/>
    <lineage>
        <taxon>Bacteria</taxon>
        <taxon>Pseudomonadati</taxon>
        <taxon>Pseudomonadota</taxon>
        <taxon>Gammaproteobacteria</taxon>
        <taxon>Legionellales</taxon>
        <taxon>Legionellaceae</taxon>
        <taxon>Legionella</taxon>
    </lineage>
</organism>
<proteinExistence type="predicted"/>
<evidence type="ECO:0000313" key="1">
    <source>
        <dbReference type="EMBL" id="WED42262.1"/>
    </source>
</evidence>
<dbReference type="RefSeq" id="WP_275088087.1">
    <property type="nucleotide sequence ID" value="NZ_CP119078.1"/>
</dbReference>
<name>A0ABY8ASW7_9GAMM</name>
<evidence type="ECO:0000313" key="2">
    <source>
        <dbReference type="Proteomes" id="UP001222087"/>
    </source>
</evidence>
<dbReference type="Proteomes" id="UP001222087">
    <property type="component" value="Chromosome"/>
</dbReference>
<protein>
    <submittedName>
        <fullName evidence="1">Uncharacterized protein</fullName>
    </submittedName>
</protein>
<dbReference type="EMBL" id="CP119078">
    <property type="protein sequence ID" value="WED42262.1"/>
    <property type="molecule type" value="Genomic_DNA"/>
</dbReference>
<sequence length="190" mass="22278">MSRKKLVLWESYREIRNDYLQDTPLDALSLELRDSSFSEHAVFMYAATKIKEYISQEIELVDSSQETIKQQFVQDYETLLKSFNDKVQKTITQFTPEEEKRKIERCFLDDAKAMVRKYEAHIESEQSWKPFIKNVLLLLSAIGTLPALYSLGNRYVNGYYQFFDNKTIDPNRVQKTPLPSQSVEISLSQP</sequence>
<accession>A0ABY8ASW7</accession>
<keyword evidence="2" id="KW-1185">Reference proteome</keyword>
<reference evidence="1 2" key="1">
    <citation type="submission" date="2023-02" db="EMBL/GenBank/DDBJ databases">
        <title>Genome Sequence of L. cardiaca H63T.</title>
        <authorList>
            <person name="Lopez A.E."/>
            <person name="Cianciotto N.P."/>
        </authorList>
    </citation>
    <scope>NUCLEOTIDE SEQUENCE [LARGE SCALE GENOMIC DNA]</scope>
    <source>
        <strain evidence="1 2">H63</strain>
    </source>
</reference>
<gene>
    <name evidence="1" type="ORF">PXX05_10020</name>
</gene>